<reference evidence="1 2" key="1">
    <citation type="submission" date="2021-06" db="EMBL/GenBank/DDBJ databases">
        <authorList>
            <person name="Palmer J.M."/>
        </authorList>
    </citation>
    <scope>NUCLEOTIDE SEQUENCE [LARGE SCALE GENOMIC DNA]</scope>
    <source>
        <strain evidence="1 2">AS_MEX2019</strain>
        <tissue evidence="1">Muscle</tissue>
    </source>
</reference>
<gene>
    <name evidence="1" type="ORF">AMECASPLE_030367</name>
</gene>
<sequence>MVQRLCQLLGLRRHTLHFLIPGLTGWFNALIAHSLTSLPNRCSPLVVSGTVLSVLKQLDFAYNTSVHAATKHTPYYLTHGREVRVPVAMLLSSQLVNSNLPPSHADFVVSLVKRLHFVVSGRGVLRLMTSRSCIMIERFATSHMLMGGGKVT</sequence>
<dbReference type="InterPro" id="IPR036397">
    <property type="entry name" value="RNaseH_sf"/>
</dbReference>
<dbReference type="Gene3D" id="3.30.420.10">
    <property type="entry name" value="Ribonuclease H-like superfamily/Ribonuclease H"/>
    <property type="match status" value="1"/>
</dbReference>
<dbReference type="Proteomes" id="UP001469553">
    <property type="component" value="Unassembled WGS sequence"/>
</dbReference>
<accession>A0ABV0XVA6</accession>
<dbReference type="EMBL" id="JAHRIP010013016">
    <property type="protein sequence ID" value="MEQ2285301.1"/>
    <property type="molecule type" value="Genomic_DNA"/>
</dbReference>
<evidence type="ECO:0000313" key="1">
    <source>
        <dbReference type="EMBL" id="MEQ2285301.1"/>
    </source>
</evidence>
<organism evidence="1 2">
    <name type="scientific">Ameca splendens</name>
    <dbReference type="NCBI Taxonomy" id="208324"/>
    <lineage>
        <taxon>Eukaryota</taxon>
        <taxon>Metazoa</taxon>
        <taxon>Chordata</taxon>
        <taxon>Craniata</taxon>
        <taxon>Vertebrata</taxon>
        <taxon>Euteleostomi</taxon>
        <taxon>Actinopterygii</taxon>
        <taxon>Neopterygii</taxon>
        <taxon>Teleostei</taxon>
        <taxon>Neoteleostei</taxon>
        <taxon>Acanthomorphata</taxon>
        <taxon>Ovalentaria</taxon>
        <taxon>Atherinomorphae</taxon>
        <taxon>Cyprinodontiformes</taxon>
        <taxon>Goodeidae</taxon>
        <taxon>Ameca</taxon>
    </lineage>
</organism>
<name>A0ABV0XVA6_9TELE</name>
<proteinExistence type="predicted"/>
<keyword evidence="2" id="KW-1185">Reference proteome</keyword>
<protein>
    <submittedName>
        <fullName evidence="1">Uncharacterized protein</fullName>
    </submittedName>
</protein>
<comment type="caution">
    <text evidence="1">The sequence shown here is derived from an EMBL/GenBank/DDBJ whole genome shotgun (WGS) entry which is preliminary data.</text>
</comment>
<evidence type="ECO:0000313" key="2">
    <source>
        <dbReference type="Proteomes" id="UP001469553"/>
    </source>
</evidence>